<dbReference type="PANTHER" id="PTHR35357:SF17">
    <property type="entry name" value="PECTINESTERASE INHIBITOR 12"/>
    <property type="match status" value="1"/>
</dbReference>
<evidence type="ECO:0000256" key="2">
    <source>
        <dbReference type="ARBA" id="ARBA00023157"/>
    </source>
</evidence>
<dbReference type="Proteomes" id="UP001457282">
    <property type="component" value="Unassembled WGS sequence"/>
</dbReference>
<evidence type="ECO:0000256" key="4">
    <source>
        <dbReference type="SAM" id="SignalP"/>
    </source>
</evidence>
<feature type="domain" description="Pectinesterase inhibitor" evidence="5">
    <location>
        <begin position="21"/>
        <end position="173"/>
    </location>
</feature>
<dbReference type="Gene3D" id="1.20.140.40">
    <property type="entry name" value="Invertase/pectin methylesterase inhibitor family protein"/>
    <property type="match status" value="1"/>
</dbReference>
<dbReference type="GO" id="GO:0004857">
    <property type="term" value="F:enzyme inhibitor activity"/>
    <property type="evidence" value="ECO:0007669"/>
    <property type="project" value="InterPro"/>
</dbReference>
<dbReference type="InterPro" id="IPR006501">
    <property type="entry name" value="Pectinesterase_inhib_dom"/>
</dbReference>
<reference evidence="6 7" key="1">
    <citation type="journal article" date="2023" name="G3 (Bethesda)">
        <title>A chromosome-length genome assembly and annotation of blackberry (Rubus argutus, cv. 'Hillquist').</title>
        <authorList>
            <person name="Bruna T."/>
            <person name="Aryal R."/>
            <person name="Dudchenko O."/>
            <person name="Sargent D.J."/>
            <person name="Mead D."/>
            <person name="Buti M."/>
            <person name="Cavallini A."/>
            <person name="Hytonen T."/>
            <person name="Andres J."/>
            <person name="Pham M."/>
            <person name="Weisz D."/>
            <person name="Mascagni F."/>
            <person name="Usai G."/>
            <person name="Natali L."/>
            <person name="Bassil N."/>
            <person name="Fernandez G.E."/>
            <person name="Lomsadze A."/>
            <person name="Armour M."/>
            <person name="Olukolu B."/>
            <person name="Poorten T."/>
            <person name="Britton C."/>
            <person name="Davik J."/>
            <person name="Ashrafi H."/>
            <person name="Aiden E.L."/>
            <person name="Borodovsky M."/>
            <person name="Worthington M."/>
        </authorList>
    </citation>
    <scope>NUCLEOTIDE SEQUENCE [LARGE SCALE GENOMIC DNA]</scope>
    <source>
        <strain evidence="6">PI 553951</strain>
    </source>
</reference>
<evidence type="ECO:0000256" key="3">
    <source>
        <dbReference type="ARBA" id="ARBA00038471"/>
    </source>
</evidence>
<keyword evidence="1 4" id="KW-0732">Signal</keyword>
<dbReference type="CDD" id="cd15795">
    <property type="entry name" value="PMEI-Pla_a_1_like"/>
    <property type="match status" value="1"/>
</dbReference>
<comment type="caution">
    <text evidence="6">The sequence shown here is derived from an EMBL/GenBank/DDBJ whole genome shotgun (WGS) entry which is preliminary data.</text>
</comment>
<keyword evidence="2" id="KW-1015">Disulfide bond</keyword>
<dbReference type="PANTHER" id="PTHR35357">
    <property type="entry name" value="OS02G0537100 PROTEIN"/>
    <property type="match status" value="1"/>
</dbReference>
<dbReference type="SUPFAM" id="SSF101148">
    <property type="entry name" value="Plant invertase/pectin methylesterase inhibitor"/>
    <property type="match status" value="1"/>
</dbReference>
<protein>
    <recommendedName>
        <fullName evidence="5">Pectinesterase inhibitor domain-containing protein</fullName>
    </recommendedName>
</protein>
<evidence type="ECO:0000259" key="5">
    <source>
        <dbReference type="SMART" id="SM00856"/>
    </source>
</evidence>
<accession>A0AAW1VS48</accession>
<dbReference type="AlphaFoldDB" id="A0AAW1VS48"/>
<gene>
    <name evidence="6" type="ORF">M0R45_035109</name>
</gene>
<dbReference type="InterPro" id="IPR034088">
    <property type="entry name" value="Pla_a_1-like"/>
</dbReference>
<name>A0AAW1VS48_RUBAR</name>
<sequence length="182" mass="20526">MTSSKFSFAFLLLFLLFFTITATNIISDTCKKCAQNDRTLSYKFCVTSLQAAPNSSSANLRQLGLISMKLVQHNVTNTKHFIKQLLKNKKLDKFVRVRLDDCLELYTDAVPTIKQVMKDYKSKHYRDANIRLSAVSGASTTCEDGFEERPGFVSPLKKRDNDTFQLSAIALSIVNMVSSSLY</sequence>
<dbReference type="SMART" id="SM00856">
    <property type="entry name" value="PMEI"/>
    <property type="match status" value="1"/>
</dbReference>
<keyword evidence="7" id="KW-1185">Reference proteome</keyword>
<evidence type="ECO:0000313" key="6">
    <source>
        <dbReference type="EMBL" id="KAK9911188.1"/>
    </source>
</evidence>
<dbReference type="GO" id="GO:0005576">
    <property type="term" value="C:extracellular region"/>
    <property type="evidence" value="ECO:0007669"/>
    <property type="project" value="UniProtKB-ARBA"/>
</dbReference>
<feature type="chain" id="PRO_5043665603" description="Pectinesterase inhibitor domain-containing protein" evidence="4">
    <location>
        <begin position="23"/>
        <end position="182"/>
    </location>
</feature>
<dbReference type="EMBL" id="JBEDUW010000007">
    <property type="protein sequence ID" value="KAK9911188.1"/>
    <property type="molecule type" value="Genomic_DNA"/>
</dbReference>
<feature type="signal peptide" evidence="4">
    <location>
        <begin position="1"/>
        <end position="22"/>
    </location>
</feature>
<proteinExistence type="inferred from homology"/>
<dbReference type="NCBIfam" id="TIGR01614">
    <property type="entry name" value="PME_inhib"/>
    <property type="match status" value="1"/>
</dbReference>
<comment type="similarity">
    <text evidence="3">Belongs to the PMEI family.</text>
</comment>
<evidence type="ECO:0000313" key="7">
    <source>
        <dbReference type="Proteomes" id="UP001457282"/>
    </source>
</evidence>
<dbReference type="FunFam" id="1.20.140.40:FF:000002">
    <property type="entry name" value="Putative invertase inhibitor"/>
    <property type="match status" value="1"/>
</dbReference>
<dbReference type="InterPro" id="IPR035513">
    <property type="entry name" value="Invertase/methylesterase_inhib"/>
</dbReference>
<evidence type="ECO:0000256" key="1">
    <source>
        <dbReference type="ARBA" id="ARBA00022729"/>
    </source>
</evidence>
<organism evidence="6 7">
    <name type="scientific">Rubus argutus</name>
    <name type="common">Southern blackberry</name>
    <dbReference type="NCBI Taxonomy" id="59490"/>
    <lineage>
        <taxon>Eukaryota</taxon>
        <taxon>Viridiplantae</taxon>
        <taxon>Streptophyta</taxon>
        <taxon>Embryophyta</taxon>
        <taxon>Tracheophyta</taxon>
        <taxon>Spermatophyta</taxon>
        <taxon>Magnoliopsida</taxon>
        <taxon>eudicotyledons</taxon>
        <taxon>Gunneridae</taxon>
        <taxon>Pentapetalae</taxon>
        <taxon>rosids</taxon>
        <taxon>fabids</taxon>
        <taxon>Rosales</taxon>
        <taxon>Rosaceae</taxon>
        <taxon>Rosoideae</taxon>
        <taxon>Rosoideae incertae sedis</taxon>
        <taxon>Rubus</taxon>
    </lineage>
</organism>
<dbReference type="Pfam" id="PF04043">
    <property type="entry name" value="PMEI"/>
    <property type="match status" value="1"/>
</dbReference>